<reference evidence="3 4" key="1">
    <citation type="submission" date="2016-10" db="EMBL/GenBank/DDBJ databases">
        <authorList>
            <person name="Varghese N."/>
            <person name="Submissions S."/>
        </authorList>
    </citation>
    <scope>NUCLEOTIDE SEQUENCE [LARGE SCALE GENOMIC DNA]</scope>
    <source>
        <strain evidence="3 4">CGMCC 1.10941</strain>
    </source>
</reference>
<keyword evidence="3" id="KW-0418">Kinase</keyword>
<dbReference type="Proteomes" id="UP000199242">
    <property type="component" value="Unassembled WGS sequence"/>
</dbReference>
<evidence type="ECO:0000259" key="2">
    <source>
        <dbReference type="PROSITE" id="PS50943"/>
    </source>
</evidence>
<proteinExistence type="predicted"/>
<organism evidence="3 4">
    <name type="scientific">Chryseobacterium taihuense</name>
    <dbReference type="NCBI Taxonomy" id="1141221"/>
    <lineage>
        <taxon>Bacteria</taxon>
        <taxon>Pseudomonadati</taxon>
        <taxon>Bacteroidota</taxon>
        <taxon>Flavobacteriia</taxon>
        <taxon>Flavobacteriales</taxon>
        <taxon>Weeksellaceae</taxon>
        <taxon>Chryseobacterium group</taxon>
        <taxon>Chryseobacterium</taxon>
    </lineage>
</organism>
<accession>A0ABY0QZ71</accession>
<dbReference type="Gene3D" id="1.10.260.40">
    <property type="entry name" value="lambda repressor-like DNA-binding domains"/>
    <property type="match status" value="1"/>
</dbReference>
<sequence>MSTKVKLQEVRMKKGLSQEQVANLLGMTQSNYSRKENGSSKISSNEWERLSKMLDVPLEDIYESEEGNLVIFKDNATGNYSGINNIYSIPKHIEQLLESQNKYIAKLEEEIKKLKQL</sequence>
<dbReference type="GO" id="GO:0016301">
    <property type="term" value="F:kinase activity"/>
    <property type="evidence" value="ECO:0007669"/>
    <property type="project" value="UniProtKB-KW"/>
</dbReference>
<dbReference type="GO" id="GO:0003677">
    <property type="term" value="F:DNA binding"/>
    <property type="evidence" value="ECO:0007669"/>
    <property type="project" value="UniProtKB-KW"/>
</dbReference>
<dbReference type="Pfam" id="PF01381">
    <property type="entry name" value="HTH_3"/>
    <property type="match status" value="1"/>
</dbReference>
<keyword evidence="1 3" id="KW-0238">DNA-binding</keyword>
<keyword evidence="4" id="KW-1185">Reference proteome</keyword>
<feature type="domain" description="HTH cro/C1-type" evidence="2">
    <location>
        <begin position="7"/>
        <end position="61"/>
    </location>
</feature>
<dbReference type="EMBL" id="FNHD01000014">
    <property type="protein sequence ID" value="SDM13947.1"/>
    <property type="molecule type" value="Genomic_DNA"/>
</dbReference>
<dbReference type="PROSITE" id="PS50943">
    <property type="entry name" value="HTH_CROC1"/>
    <property type="match status" value="1"/>
</dbReference>
<dbReference type="SUPFAM" id="SSF47413">
    <property type="entry name" value="lambda repressor-like DNA-binding domains"/>
    <property type="match status" value="1"/>
</dbReference>
<dbReference type="CDD" id="cd00093">
    <property type="entry name" value="HTH_XRE"/>
    <property type="match status" value="1"/>
</dbReference>
<dbReference type="InterPro" id="IPR001387">
    <property type="entry name" value="Cro/C1-type_HTH"/>
</dbReference>
<dbReference type="PANTHER" id="PTHR46558:SF4">
    <property type="entry name" value="DNA-BIDING PHAGE PROTEIN"/>
    <property type="match status" value="1"/>
</dbReference>
<dbReference type="SMART" id="SM00530">
    <property type="entry name" value="HTH_XRE"/>
    <property type="match status" value="1"/>
</dbReference>
<protein>
    <submittedName>
        <fullName evidence="3">DNA-binding transcriptional regulator, XRE-family HTH domain</fullName>
    </submittedName>
</protein>
<name>A0ABY0QZ71_9FLAO</name>
<evidence type="ECO:0000313" key="3">
    <source>
        <dbReference type="EMBL" id="SDM13947.1"/>
    </source>
</evidence>
<keyword evidence="3" id="KW-0808">Transferase</keyword>
<dbReference type="InterPro" id="IPR010982">
    <property type="entry name" value="Lambda_DNA-bd_dom_sf"/>
</dbReference>
<comment type="caution">
    <text evidence="3">The sequence shown here is derived from an EMBL/GenBank/DDBJ whole genome shotgun (WGS) entry which is preliminary data.</text>
</comment>
<dbReference type="PANTHER" id="PTHR46558">
    <property type="entry name" value="TRACRIPTIONAL REGULATORY PROTEIN-RELATED-RELATED"/>
    <property type="match status" value="1"/>
</dbReference>
<evidence type="ECO:0000313" key="4">
    <source>
        <dbReference type="Proteomes" id="UP000199242"/>
    </source>
</evidence>
<evidence type="ECO:0000256" key="1">
    <source>
        <dbReference type="ARBA" id="ARBA00023125"/>
    </source>
</evidence>
<gene>
    <name evidence="3" type="ORF">SAMN05216273_11453</name>
</gene>